<dbReference type="EMBL" id="LPVJ01000033">
    <property type="protein sequence ID" value="KUO95842.1"/>
    <property type="molecule type" value="Genomic_DNA"/>
</dbReference>
<sequence length="333" mass="37792">MANIAATLGLGVLVIDEIQRLRSASSGGDQVMLNFFVKLTNTIGVPIVLVGTYQILPILARDFSQVRRVSSQGDLIWSPLKEDEEWDYFIEYIWEYQWTKTPTVLTRQLSKVLYYESAGIVDLAIKLYMITQIELITEEDGEEKITPSFIRKVAESRFVLIQSMLKALRNNDLESLKKIQDIAPGIESLNEYLEKASQPTNLKGTIATVRNVEKSGTSTLSAEITRWLIEGGYGSEIASEATRRALENNQFENDLKMVRHEAYALAQRLTENPGFPVKERKEAKKTLTTKKPLGQYQGLIEIYEEAKHKKIVVVDLLKERGFLRPVSELFNSN</sequence>
<organism evidence="1 2">
    <name type="scientific">Ferroacidibacillus organovorans</name>
    <dbReference type="NCBI Taxonomy" id="1765683"/>
    <lineage>
        <taxon>Bacteria</taxon>
        <taxon>Bacillati</taxon>
        <taxon>Bacillota</taxon>
        <taxon>Bacilli</taxon>
        <taxon>Bacillales</taxon>
        <taxon>Alicyclobacillaceae</taxon>
        <taxon>Ferroacidibacillus</taxon>
    </lineage>
</organism>
<comment type="caution">
    <text evidence="1">The sequence shown here is derived from an EMBL/GenBank/DDBJ whole genome shotgun (WGS) entry which is preliminary data.</text>
</comment>
<dbReference type="InterPro" id="IPR008868">
    <property type="entry name" value="TniB"/>
</dbReference>
<dbReference type="AlphaFoldDB" id="A0A101XQV6"/>
<dbReference type="InterPro" id="IPR027417">
    <property type="entry name" value="P-loop_NTPase"/>
</dbReference>
<dbReference type="SUPFAM" id="SSF52540">
    <property type="entry name" value="P-loop containing nucleoside triphosphate hydrolases"/>
    <property type="match status" value="1"/>
</dbReference>
<protein>
    <recommendedName>
        <fullName evidence="3">AAA+ ATPase domain-containing protein</fullName>
    </recommendedName>
</protein>
<evidence type="ECO:0000313" key="1">
    <source>
        <dbReference type="EMBL" id="KUO95842.1"/>
    </source>
</evidence>
<dbReference type="Pfam" id="PF05621">
    <property type="entry name" value="TniB"/>
    <property type="match status" value="1"/>
</dbReference>
<keyword evidence="2" id="KW-1185">Reference proteome</keyword>
<evidence type="ECO:0008006" key="3">
    <source>
        <dbReference type="Google" id="ProtNLM"/>
    </source>
</evidence>
<dbReference type="Proteomes" id="UP000053557">
    <property type="component" value="Unassembled WGS sequence"/>
</dbReference>
<name>A0A101XQV6_9BACL</name>
<proteinExistence type="predicted"/>
<accession>A0A101XQV6</accession>
<gene>
    <name evidence="1" type="ORF">ATW55_14840</name>
</gene>
<evidence type="ECO:0000313" key="2">
    <source>
        <dbReference type="Proteomes" id="UP000053557"/>
    </source>
</evidence>
<reference evidence="1 2" key="1">
    <citation type="submission" date="2015-12" db="EMBL/GenBank/DDBJ databases">
        <title>Draft genome sequence of Acidibacillus ferrooxidans ITV001, isolated from a chalcopyrite acid mine drainage site in Brazil.</title>
        <authorList>
            <person name="Dall'Agnol H."/>
            <person name="Nancucheo I."/>
            <person name="Johnson B."/>
            <person name="Oliveira R."/>
            <person name="Leite L."/>
            <person name="Pylro V."/>
            <person name="Nunes G.L."/>
            <person name="Tzotzos G."/>
            <person name="Fernandes G.R."/>
            <person name="Dutra J."/>
            <person name="Orellana S.C."/>
            <person name="Oliveira G."/>
        </authorList>
    </citation>
    <scope>NUCLEOTIDE SEQUENCE [LARGE SCALE GENOMIC DNA]</scope>
    <source>
        <strain evidence="2">ITV01</strain>
    </source>
</reference>